<evidence type="ECO:0000313" key="2">
    <source>
        <dbReference type="EMBL" id="CAF4951744.1"/>
    </source>
</evidence>
<name>A0A821Y201_9BILA</name>
<gene>
    <name evidence="2" type="ORF">QYT958_LOCUS33535</name>
</gene>
<sequence>NQQQRRAPRNNAYSTGFQAPNDYQHTHHQQGAKKTSGGGGGSSSNKLMNEKSGVPGSGPSLNPR</sequence>
<feature type="region of interest" description="Disordered" evidence="1">
    <location>
        <begin position="1"/>
        <end position="64"/>
    </location>
</feature>
<comment type="caution">
    <text evidence="2">The sequence shown here is derived from an EMBL/GenBank/DDBJ whole genome shotgun (WGS) entry which is preliminary data.</text>
</comment>
<dbReference type="AlphaFoldDB" id="A0A821Y201"/>
<dbReference type="EMBL" id="CAJOBR010023043">
    <property type="protein sequence ID" value="CAF4951744.1"/>
    <property type="molecule type" value="Genomic_DNA"/>
</dbReference>
<accession>A0A821Y201</accession>
<dbReference type="Proteomes" id="UP000663848">
    <property type="component" value="Unassembled WGS sequence"/>
</dbReference>
<protein>
    <submittedName>
        <fullName evidence="2">Uncharacterized protein</fullName>
    </submittedName>
</protein>
<evidence type="ECO:0000256" key="1">
    <source>
        <dbReference type="SAM" id="MobiDB-lite"/>
    </source>
</evidence>
<proteinExistence type="predicted"/>
<feature type="non-terminal residue" evidence="2">
    <location>
        <position position="64"/>
    </location>
</feature>
<reference evidence="2" key="1">
    <citation type="submission" date="2021-02" db="EMBL/GenBank/DDBJ databases">
        <authorList>
            <person name="Nowell W R."/>
        </authorList>
    </citation>
    <scope>NUCLEOTIDE SEQUENCE</scope>
</reference>
<evidence type="ECO:0000313" key="3">
    <source>
        <dbReference type="Proteomes" id="UP000663848"/>
    </source>
</evidence>
<feature type="compositionally biased region" description="Polar residues" evidence="1">
    <location>
        <begin position="1"/>
        <end position="23"/>
    </location>
</feature>
<organism evidence="2 3">
    <name type="scientific">Rotaria socialis</name>
    <dbReference type="NCBI Taxonomy" id="392032"/>
    <lineage>
        <taxon>Eukaryota</taxon>
        <taxon>Metazoa</taxon>
        <taxon>Spiralia</taxon>
        <taxon>Gnathifera</taxon>
        <taxon>Rotifera</taxon>
        <taxon>Eurotatoria</taxon>
        <taxon>Bdelloidea</taxon>
        <taxon>Philodinida</taxon>
        <taxon>Philodinidae</taxon>
        <taxon>Rotaria</taxon>
    </lineage>
</organism>